<dbReference type="Proteomes" id="UP000504607">
    <property type="component" value="Chromosome 12"/>
</dbReference>
<keyword evidence="3" id="KW-1185">Reference proteome</keyword>
<dbReference type="Pfam" id="PF07065">
    <property type="entry name" value="D123"/>
    <property type="match status" value="1"/>
</dbReference>
<feature type="compositionally biased region" description="Low complexity" evidence="2">
    <location>
        <begin position="121"/>
        <end position="165"/>
    </location>
</feature>
<dbReference type="InParanoid" id="A0A6J0PPS3"/>
<feature type="non-terminal residue" evidence="4">
    <location>
        <position position="1"/>
    </location>
</feature>
<sequence length="165" mass="16847">PAAHIDDAPPPSSFPSPSPVATPLPRPAAHSNDTRAPFLLPISVFGLDPLPRHAAHIDPISLLDSETAFSSSSDNDTGEASAATAPSFPELEAVVGRSVTALGGTAFPKLNWSAPKDARRWSSGASPAAAASSASPSTRPPASIRRSSIAATRSSPLLRPSSPRS</sequence>
<dbReference type="KEGG" id="egu:109506461"/>
<organism evidence="3 4">
    <name type="scientific">Elaeis guineensis var. tenera</name>
    <name type="common">Oil palm</name>
    <dbReference type="NCBI Taxonomy" id="51953"/>
    <lineage>
        <taxon>Eukaryota</taxon>
        <taxon>Viridiplantae</taxon>
        <taxon>Streptophyta</taxon>
        <taxon>Embryophyta</taxon>
        <taxon>Tracheophyta</taxon>
        <taxon>Spermatophyta</taxon>
        <taxon>Magnoliopsida</taxon>
        <taxon>Liliopsida</taxon>
        <taxon>Arecaceae</taxon>
        <taxon>Arecoideae</taxon>
        <taxon>Cocoseae</taxon>
        <taxon>Elaeidinae</taxon>
        <taxon>Elaeis</taxon>
    </lineage>
</organism>
<reference evidence="4" key="1">
    <citation type="submission" date="2025-08" db="UniProtKB">
        <authorList>
            <consortium name="RefSeq"/>
        </authorList>
    </citation>
    <scope>IDENTIFICATION</scope>
</reference>
<evidence type="ECO:0000313" key="4">
    <source>
        <dbReference type="RefSeq" id="XP_019709585.2"/>
    </source>
</evidence>
<feature type="region of interest" description="Disordered" evidence="2">
    <location>
        <begin position="67"/>
        <end position="90"/>
    </location>
</feature>
<feature type="region of interest" description="Disordered" evidence="2">
    <location>
        <begin position="106"/>
        <end position="165"/>
    </location>
</feature>
<evidence type="ECO:0000313" key="3">
    <source>
        <dbReference type="Proteomes" id="UP000504607"/>
    </source>
</evidence>
<proteinExistence type="inferred from homology"/>
<name>A0A6J0PPS3_ELAGV</name>
<evidence type="ECO:0000256" key="1">
    <source>
        <dbReference type="ARBA" id="ARBA00011047"/>
    </source>
</evidence>
<dbReference type="InterPro" id="IPR009772">
    <property type="entry name" value="CDC123"/>
</dbReference>
<dbReference type="OrthoDB" id="360540at2759"/>
<feature type="region of interest" description="Disordered" evidence="2">
    <location>
        <begin position="1"/>
        <end position="33"/>
    </location>
</feature>
<dbReference type="PANTHER" id="PTHR15323">
    <property type="entry name" value="D123 PROTEIN"/>
    <property type="match status" value="1"/>
</dbReference>
<dbReference type="PANTHER" id="PTHR15323:SF6">
    <property type="entry name" value="CELL DIVISION CYCLE PROTEIN 123 HOMOLOG"/>
    <property type="match status" value="1"/>
</dbReference>
<protein>
    <submittedName>
        <fullName evidence="4">Uncharacterized protein LOC109506461</fullName>
    </submittedName>
</protein>
<evidence type="ECO:0000256" key="2">
    <source>
        <dbReference type="SAM" id="MobiDB-lite"/>
    </source>
</evidence>
<gene>
    <name evidence="4" type="primary">LOC109506461</name>
</gene>
<dbReference type="GO" id="GO:0005737">
    <property type="term" value="C:cytoplasm"/>
    <property type="evidence" value="ECO:0007669"/>
    <property type="project" value="TreeGrafter"/>
</dbReference>
<feature type="compositionally biased region" description="Pro residues" evidence="2">
    <location>
        <begin position="8"/>
        <end position="26"/>
    </location>
</feature>
<dbReference type="AlphaFoldDB" id="A0A6J0PPS3"/>
<accession>A0A6J0PPS3</accession>
<comment type="similarity">
    <text evidence="1">Belongs to the CDC123 family.</text>
</comment>
<dbReference type="RefSeq" id="XP_019709585.2">
    <property type="nucleotide sequence ID" value="XM_019854026.2"/>
</dbReference>